<protein>
    <submittedName>
        <fullName evidence="1">Putative ovule protein</fullName>
    </submittedName>
</protein>
<accession>A0A0V0IQH4</accession>
<reference evidence="1" key="1">
    <citation type="submission" date="2015-12" db="EMBL/GenBank/DDBJ databases">
        <title>Gene expression during late stages of embryo sac development: a critical building block for successful pollen-pistil interactions.</title>
        <authorList>
            <person name="Liu Y."/>
            <person name="Joly V."/>
            <person name="Sabar M."/>
            <person name="Matton D.P."/>
        </authorList>
    </citation>
    <scope>NUCLEOTIDE SEQUENCE</scope>
</reference>
<dbReference type="EMBL" id="GEDG01003829">
    <property type="protein sequence ID" value="JAP34583.1"/>
    <property type="molecule type" value="Transcribed_RNA"/>
</dbReference>
<organism evidence="1">
    <name type="scientific">Solanum chacoense</name>
    <name type="common">Chaco potato</name>
    <dbReference type="NCBI Taxonomy" id="4108"/>
    <lineage>
        <taxon>Eukaryota</taxon>
        <taxon>Viridiplantae</taxon>
        <taxon>Streptophyta</taxon>
        <taxon>Embryophyta</taxon>
        <taxon>Tracheophyta</taxon>
        <taxon>Spermatophyta</taxon>
        <taxon>Magnoliopsida</taxon>
        <taxon>eudicotyledons</taxon>
        <taxon>Gunneridae</taxon>
        <taxon>Pentapetalae</taxon>
        <taxon>asterids</taxon>
        <taxon>lamiids</taxon>
        <taxon>Solanales</taxon>
        <taxon>Solanaceae</taxon>
        <taxon>Solanoideae</taxon>
        <taxon>Solaneae</taxon>
        <taxon>Solanum</taxon>
    </lineage>
</organism>
<evidence type="ECO:0000313" key="1">
    <source>
        <dbReference type="EMBL" id="JAP34583.1"/>
    </source>
</evidence>
<name>A0A0V0IQH4_SOLCH</name>
<sequence length="101" mass="11291">MGERTRKRGKPRPNSKFKIKNTFTSQAKHLFSAISAHSESGKGEIDSWDRSPVLVVPHRAISQPQGWETQLADAFCCCCIDSGWVSFDSLESLGCTCEEER</sequence>
<dbReference type="AlphaFoldDB" id="A0A0V0IQH4"/>
<feature type="non-terminal residue" evidence="1">
    <location>
        <position position="101"/>
    </location>
</feature>
<proteinExistence type="predicted"/>